<keyword evidence="6" id="KW-1185">Reference proteome</keyword>
<dbReference type="PANTHER" id="PTHR30502:SF0">
    <property type="entry name" value="PHOSPHOENOLPYRUVATE CARBOXYLASE FAMILY PROTEIN"/>
    <property type="match status" value="1"/>
</dbReference>
<evidence type="ECO:0000313" key="6">
    <source>
        <dbReference type="Proteomes" id="UP000280346"/>
    </source>
</evidence>
<dbReference type="InterPro" id="IPR005000">
    <property type="entry name" value="Aldolase/citrate-lyase_domain"/>
</dbReference>
<dbReference type="Gene3D" id="3.20.20.60">
    <property type="entry name" value="Phosphoenolpyruvate-binding domains"/>
    <property type="match status" value="1"/>
</dbReference>
<comment type="similarity">
    <text evidence="1">Belongs to the HpcH/HpaI aldolase family.</text>
</comment>
<dbReference type="OrthoDB" id="9802624at2"/>
<gene>
    <name evidence="5" type="ORF">EJ913_28115</name>
</gene>
<dbReference type="InterPro" id="IPR015813">
    <property type="entry name" value="Pyrv/PenolPyrv_kinase-like_dom"/>
</dbReference>
<proteinExistence type="inferred from homology"/>
<reference evidence="5 6" key="1">
    <citation type="submission" date="2018-12" db="EMBL/GenBank/DDBJ databases">
        <authorList>
            <person name="Yang Y."/>
        </authorList>
    </citation>
    <scope>NUCLEOTIDE SEQUENCE [LARGE SCALE GENOMIC DNA]</scope>
    <source>
        <strain evidence="5 6">GSF71</strain>
    </source>
</reference>
<evidence type="ECO:0000256" key="3">
    <source>
        <dbReference type="ARBA" id="ARBA00023239"/>
    </source>
</evidence>
<dbReference type="EMBL" id="RZIJ01000035">
    <property type="protein sequence ID" value="RUQ63073.1"/>
    <property type="molecule type" value="Genomic_DNA"/>
</dbReference>
<dbReference type="InterPro" id="IPR050251">
    <property type="entry name" value="HpcH-HpaI_aldolase"/>
</dbReference>
<dbReference type="SUPFAM" id="SSF51621">
    <property type="entry name" value="Phosphoenolpyruvate/pyruvate domain"/>
    <property type="match status" value="1"/>
</dbReference>
<feature type="domain" description="HpcH/HpaI aldolase/citrate lyase" evidence="4">
    <location>
        <begin position="16"/>
        <end position="235"/>
    </location>
</feature>
<dbReference type="GO" id="GO:0016832">
    <property type="term" value="F:aldehyde-lyase activity"/>
    <property type="evidence" value="ECO:0007669"/>
    <property type="project" value="TreeGrafter"/>
</dbReference>
<organism evidence="5 6">
    <name type="scientific">Azospirillum doebereinerae</name>
    <dbReference type="NCBI Taxonomy" id="92933"/>
    <lineage>
        <taxon>Bacteria</taxon>
        <taxon>Pseudomonadati</taxon>
        <taxon>Pseudomonadota</taxon>
        <taxon>Alphaproteobacteria</taxon>
        <taxon>Rhodospirillales</taxon>
        <taxon>Azospirillaceae</taxon>
        <taxon>Azospirillum</taxon>
    </lineage>
</organism>
<dbReference type="GO" id="GO:0005737">
    <property type="term" value="C:cytoplasm"/>
    <property type="evidence" value="ECO:0007669"/>
    <property type="project" value="TreeGrafter"/>
</dbReference>
<dbReference type="RefSeq" id="WP_127004205.1">
    <property type="nucleotide sequence ID" value="NZ_JBNPXW010000025.1"/>
</dbReference>
<keyword evidence="2" id="KW-0479">Metal-binding</keyword>
<dbReference type="Proteomes" id="UP000280346">
    <property type="component" value="Unassembled WGS sequence"/>
</dbReference>
<evidence type="ECO:0000313" key="5">
    <source>
        <dbReference type="EMBL" id="RUQ63073.1"/>
    </source>
</evidence>
<protein>
    <submittedName>
        <fullName evidence="5">Aldolase</fullName>
    </submittedName>
</protein>
<sequence>MTTSFRKRLAQGEDVFGIFAKTASHQTVEVLGRSGLDFIVIDAEHAPFSRSDLDLCILAAIATGLPALVRIPEISEAAILTALDLGAAGVMVPHVQNAGQAARAVSAAKYAGRRGFSNSPRAGDYGLRPIAPHAKESDASVAVIAMIEDMAGIDNIPEIAAVDGIDALFIGRVDLTIALGRYDVGHPDVEAAVQRIFAAAPQLGKPLGALADSPALCPPLHENGVRMFLLGTDQGLLRGAVSNTVSQAKAALP</sequence>
<comment type="caution">
    <text evidence="5">The sequence shown here is derived from an EMBL/GenBank/DDBJ whole genome shotgun (WGS) entry which is preliminary data.</text>
</comment>
<evidence type="ECO:0000256" key="2">
    <source>
        <dbReference type="ARBA" id="ARBA00022723"/>
    </source>
</evidence>
<dbReference type="AlphaFoldDB" id="A0A3S0WIE7"/>
<dbReference type="GO" id="GO:0046872">
    <property type="term" value="F:metal ion binding"/>
    <property type="evidence" value="ECO:0007669"/>
    <property type="project" value="UniProtKB-KW"/>
</dbReference>
<accession>A0A3S0WIE7</accession>
<keyword evidence="3" id="KW-0456">Lyase</keyword>
<dbReference type="Pfam" id="PF03328">
    <property type="entry name" value="HpcH_HpaI"/>
    <property type="match status" value="1"/>
</dbReference>
<evidence type="ECO:0000256" key="1">
    <source>
        <dbReference type="ARBA" id="ARBA00005568"/>
    </source>
</evidence>
<name>A0A3S0WIE7_9PROT</name>
<dbReference type="PANTHER" id="PTHR30502">
    <property type="entry name" value="2-KETO-3-DEOXY-L-RHAMNONATE ALDOLASE"/>
    <property type="match status" value="1"/>
</dbReference>
<dbReference type="InterPro" id="IPR040442">
    <property type="entry name" value="Pyrv_kinase-like_dom_sf"/>
</dbReference>
<evidence type="ECO:0000259" key="4">
    <source>
        <dbReference type="Pfam" id="PF03328"/>
    </source>
</evidence>